<proteinExistence type="predicted"/>
<dbReference type="PROSITE" id="PS50238">
    <property type="entry name" value="RHOGAP"/>
    <property type="match status" value="1"/>
</dbReference>
<organism evidence="3 4">
    <name type="scientific">Protopolystoma xenopodis</name>
    <dbReference type="NCBI Taxonomy" id="117903"/>
    <lineage>
        <taxon>Eukaryota</taxon>
        <taxon>Metazoa</taxon>
        <taxon>Spiralia</taxon>
        <taxon>Lophotrochozoa</taxon>
        <taxon>Platyhelminthes</taxon>
        <taxon>Monogenea</taxon>
        <taxon>Polyopisthocotylea</taxon>
        <taxon>Polystomatidea</taxon>
        <taxon>Polystomatidae</taxon>
        <taxon>Protopolystoma</taxon>
    </lineage>
</organism>
<evidence type="ECO:0000259" key="2">
    <source>
        <dbReference type="PROSITE" id="PS50238"/>
    </source>
</evidence>
<dbReference type="Proteomes" id="UP000784294">
    <property type="component" value="Unassembled WGS sequence"/>
</dbReference>
<dbReference type="InterPro" id="IPR000198">
    <property type="entry name" value="RhoGAP_dom"/>
</dbReference>
<dbReference type="EMBL" id="CAAALY010288946">
    <property type="protein sequence ID" value="VEL44065.1"/>
    <property type="molecule type" value="Genomic_DNA"/>
</dbReference>
<reference evidence="3" key="1">
    <citation type="submission" date="2018-11" db="EMBL/GenBank/DDBJ databases">
        <authorList>
            <consortium name="Pathogen Informatics"/>
        </authorList>
    </citation>
    <scope>NUCLEOTIDE SEQUENCE</scope>
</reference>
<dbReference type="Gene3D" id="1.10.555.10">
    <property type="entry name" value="Rho GTPase activation protein"/>
    <property type="match status" value="1"/>
</dbReference>
<gene>
    <name evidence="3" type="ORF">PXEA_LOCUS37505</name>
</gene>
<accession>A0A448XSW6</accession>
<keyword evidence="1" id="KW-0175">Coiled coil</keyword>
<name>A0A448XSW6_9PLAT</name>
<dbReference type="AlphaFoldDB" id="A0A448XSW6"/>
<feature type="domain" description="Rho-GAP" evidence="2">
    <location>
        <begin position="1"/>
        <end position="46"/>
    </location>
</feature>
<evidence type="ECO:0000313" key="3">
    <source>
        <dbReference type="EMBL" id="VEL44065.1"/>
    </source>
</evidence>
<dbReference type="OrthoDB" id="5981864at2759"/>
<dbReference type="PANTHER" id="PTHR14166">
    <property type="entry name" value="SLIT-ROBO RHO GTPASE ACTIVATING PROTEIN"/>
    <property type="match status" value="1"/>
</dbReference>
<dbReference type="GO" id="GO:0007165">
    <property type="term" value="P:signal transduction"/>
    <property type="evidence" value="ECO:0007669"/>
    <property type="project" value="InterPro"/>
</dbReference>
<keyword evidence="4" id="KW-1185">Reference proteome</keyword>
<evidence type="ECO:0000313" key="4">
    <source>
        <dbReference type="Proteomes" id="UP000784294"/>
    </source>
</evidence>
<evidence type="ECO:0000256" key="1">
    <source>
        <dbReference type="ARBA" id="ARBA00023054"/>
    </source>
</evidence>
<comment type="caution">
    <text evidence="3">The sequence shown here is derived from an EMBL/GenBank/DDBJ whole genome shotgun (WGS) entry which is preliminary data.</text>
</comment>
<sequence>MMDPYNLAICFGPTLMPVPAELDQVQYQSSVNEVVKTFIVYHADIFNAQLSGPKYDKYAHQSLIPPRSTVIRTTGKMIAG</sequence>
<dbReference type="InterPro" id="IPR008936">
    <property type="entry name" value="Rho_GTPase_activation_prot"/>
</dbReference>
<dbReference type="SUPFAM" id="SSF48350">
    <property type="entry name" value="GTPase activation domain, GAP"/>
    <property type="match status" value="1"/>
</dbReference>
<dbReference type="InterPro" id="IPR051627">
    <property type="entry name" value="SLIT-ROBO_RhoGAP"/>
</dbReference>
<protein>
    <recommendedName>
        <fullName evidence="2">Rho-GAP domain-containing protein</fullName>
    </recommendedName>
</protein>